<feature type="domain" description="PLD phosphodiesterase" evidence="1">
    <location>
        <begin position="160"/>
        <end position="187"/>
    </location>
</feature>
<dbReference type="EMBL" id="JAPDDS010000008">
    <property type="protein sequence ID" value="MCW1886133.1"/>
    <property type="molecule type" value="Genomic_DNA"/>
</dbReference>
<dbReference type="PANTHER" id="PTHR21248:SF22">
    <property type="entry name" value="PHOSPHOLIPASE D"/>
    <property type="match status" value="1"/>
</dbReference>
<dbReference type="RefSeq" id="WP_264502087.1">
    <property type="nucleotide sequence ID" value="NZ_JAPDDS010000008.1"/>
</dbReference>
<dbReference type="InterPro" id="IPR025202">
    <property type="entry name" value="PLD-like_dom"/>
</dbReference>
<proteinExistence type="predicted"/>
<dbReference type="Pfam" id="PF13091">
    <property type="entry name" value="PLDc_2"/>
    <property type="match status" value="2"/>
</dbReference>
<gene>
    <name evidence="2" type="ORF">OKA04_15450</name>
</gene>
<evidence type="ECO:0000313" key="3">
    <source>
        <dbReference type="Proteomes" id="UP001207930"/>
    </source>
</evidence>
<protein>
    <submittedName>
        <fullName evidence="2">Phospholipase D-like domain-containing protein</fullName>
    </submittedName>
</protein>
<dbReference type="PROSITE" id="PS50035">
    <property type="entry name" value="PLD"/>
    <property type="match status" value="2"/>
</dbReference>
<evidence type="ECO:0000313" key="2">
    <source>
        <dbReference type="EMBL" id="MCW1886133.1"/>
    </source>
</evidence>
<comment type="caution">
    <text evidence="2">The sequence shown here is derived from an EMBL/GenBank/DDBJ whole genome shotgun (WGS) entry which is preliminary data.</text>
</comment>
<dbReference type="SUPFAM" id="SSF56024">
    <property type="entry name" value="Phospholipase D/nuclease"/>
    <property type="match status" value="2"/>
</dbReference>
<accession>A0ABT3FRD2</accession>
<keyword evidence="3" id="KW-1185">Reference proteome</keyword>
<feature type="domain" description="PLD phosphodiesterase" evidence="1">
    <location>
        <begin position="337"/>
        <end position="364"/>
    </location>
</feature>
<name>A0ABT3FRD2_9BACT</name>
<dbReference type="Gene3D" id="3.30.870.10">
    <property type="entry name" value="Endonuclease Chain A"/>
    <property type="match status" value="2"/>
</dbReference>
<dbReference type="SMART" id="SM00155">
    <property type="entry name" value="PLDc"/>
    <property type="match status" value="2"/>
</dbReference>
<dbReference type="PANTHER" id="PTHR21248">
    <property type="entry name" value="CARDIOLIPIN SYNTHASE"/>
    <property type="match status" value="1"/>
</dbReference>
<reference evidence="2 3" key="1">
    <citation type="submission" date="2022-10" db="EMBL/GenBank/DDBJ databases">
        <title>Luteolibacter flavescens strain MCCC 1K03193, whole genome shotgun sequencing project.</title>
        <authorList>
            <person name="Zhao G."/>
            <person name="Shen L."/>
        </authorList>
    </citation>
    <scope>NUCLEOTIDE SEQUENCE [LARGE SCALE GENOMIC DNA]</scope>
    <source>
        <strain evidence="2 3">MCCC 1K03193</strain>
    </source>
</reference>
<dbReference type="CDD" id="cd09110">
    <property type="entry name" value="PLDc_CLS_1"/>
    <property type="match status" value="1"/>
</dbReference>
<dbReference type="Proteomes" id="UP001207930">
    <property type="component" value="Unassembled WGS sequence"/>
</dbReference>
<sequence length="424" mass="47427">MKIRSSDLLLIGATAAISIAATIFGKNFIAGEKKIKRRIRHLYGVHDPQFERAMSQLLGPPILDGNKVEALHNGEAIFPAMLAAIESAQRTITFETFIYWDGLISQKFAEALSRKARQGVRVHVLIDGVGCNCLDAASLRQMREAGVELEIYHIANLARANHRTHRKLLVIDGKLGFTGGVGIADEWDGDARGPDEWRDSHYRVEGPVVAQMQAAFLDNWMKTRAVVLHGDDYFPHLEKKGSHRCQMFKSSPMEGSESARLMFNLSITSARESVKIGNAYFVPDDLTTAALIEAAARGVRVTILVPGSQIDSQLVHHASRNRWGELLRHGIKVYEFQPSMYHCKCMIIDDLWTSVGSANFDNRSFRLNDEANLSVIDEGFARDASAKFDEDLARSREFILEDWESRDLATKASDWVVSLTRSQL</sequence>
<organism evidence="2 3">
    <name type="scientific">Luteolibacter flavescens</name>
    <dbReference type="NCBI Taxonomy" id="1859460"/>
    <lineage>
        <taxon>Bacteria</taxon>
        <taxon>Pseudomonadati</taxon>
        <taxon>Verrucomicrobiota</taxon>
        <taxon>Verrucomicrobiia</taxon>
        <taxon>Verrucomicrobiales</taxon>
        <taxon>Verrucomicrobiaceae</taxon>
        <taxon>Luteolibacter</taxon>
    </lineage>
</organism>
<dbReference type="InterPro" id="IPR001736">
    <property type="entry name" value="PLipase_D/transphosphatidylase"/>
</dbReference>
<dbReference type="CDD" id="cd09159">
    <property type="entry name" value="PLDc_ybhO_like_2"/>
    <property type="match status" value="1"/>
</dbReference>
<evidence type="ECO:0000259" key="1">
    <source>
        <dbReference type="PROSITE" id="PS50035"/>
    </source>
</evidence>